<feature type="compositionally biased region" description="Low complexity" evidence="1">
    <location>
        <begin position="345"/>
        <end position="362"/>
    </location>
</feature>
<dbReference type="EMBL" id="JAVXUP010000013">
    <property type="protein sequence ID" value="KAK3042969.1"/>
    <property type="molecule type" value="Genomic_DNA"/>
</dbReference>
<dbReference type="Proteomes" id="UP001188597">
    <property type="component" value="Unassembled WGS sequence"/>
</dbReference>
<gene>
    <name evidence="2" type="ORF">RJ639_000946</name>
</gene>
<feature type="region of interest" description="Disordered" evidence="1">
    <location>
        <begin position="85"/>
        <end position="104"/>
    </location>
</feature>
<organism evidence="2 3">
    <name type="scientific">Escallonia herrerae</name>
    <dbReference type="NCBI Taxonomy" id="1293975"/>
    <lineage>
        <taxon>Eukaryota</taxon>
        <taxon>Viridiplantae</taxon>
        <taxon>Streptophyta</taxon>
        <taxon>Embryophyta</taxon>
        <taxon>Tracheophyta</taxon>
        <taxon>Spermatophyta</taxon>
        <taxon>Magnoliopsida</taxon>
        <taxon>eudicotyledons</taxon>
        <taxon>Gunneridae</taxon>
        <taxon>Pentapetalae</taxon>
        <taxon>asterids</taxon>
        <taxon>campanulids</taxon>
        <taxon>Escalloniales</taxon>
        <taxon>Escalloniaceae</taxon>
        <taxon>Escallonia</taxon>
    </lineage>
</organism>
<evidence type="ECO:0000313" key="2">
    <source>
        <dbReference type="EMBL" id="KAK3042969.1"/>
    </source>
</evidence>
<feature type="region of interest" description="Disordered" evidence="1">
    <location>
        <begin position="247"/>
        <end position="281"/>
    </location>
</feature>
<accession>A0AA88XAZ6</accession>
<feature type="region of interest" description="Disordered" evidence="1">
    <location>
        <begin position="197"/>
        <end position="226"/>
    </location>
</feature>
<name>A0AA88XAZ6_9ASTE</name>
<reference evidence="2" key="1">
    <citation type="submission" date="2022-12" db="EMBL/GenBank/DDBJ databases">
        <title>Draft genome assemblies for two species of Escallonia (Escalloniales).</title>
        <authorList>
            <person name="Chanderbali A."/>
            <person name="Dervinis C."/>
            <person name="Anghel I."/>
            <person name="Soltis D."/>
            <person name="Soltis P."/>
            <person name="Zapata F."/>
        </authorList>
    </citation>
    <scope>NUCLEOTIDE SEQUENCE</scope>
    <source>
        <strain evidence="2">UCBG64.0493</strain>
        <tissue evidence="2">Leaf</tissue>
    </source>
</reference>
<sequence length="474" mass="52531">MGRKIEIKKIEDITKCQNLELQIKKRTLELQILEADLRDYEPGPEQDPSLHQLLWCERNLKQSLDRVMARKNDLFGSNSRIQRQQSFQVPKHAETNSMEMSKSGGMLDSYNSDEKEFIKLSEENPSAGQLLRQLDPWISPYRFTFDRVQPTNQNPIGSSRVREGIFQLLDKAKGASANQALVTSNVPMTSLPTMHMSGTSSEAHLQASIPSQQPSVAYGQSPPILPNPQPGAIGNTPTVNNLKDGILPFNPVHSSQEQSSSLLDGNSQSLRASQSPSIERTLSPLENASLVTASTSTLKLQAVSEVPQPKDKRKVMSEYLNPNTTFLSLMNAEPVWQPSVDFSGSSNSYNDHSRDNNNNNNWGGDGHRDDNYFAAPEQVNLPAEAPQGSIFNDLCIKDAWEEQTFWTEGIQDRGLWEWDDLDLAGTLNLEDLDFFSKIGQSRIGVSTLAKETKAGDGDGCCGYGYALFDVGVHA</sequence>
<feature type="region of interest" description="Disordered" evidence="1">
    <location>
        <begin position="345"/>
        <end position="369"/>
    </location>
</feature>
<keyword evidence="3" id="KW-1185">Reference proteome</keyword>
<evidence type="ECO:0000256" key="1">
    <source>
        <dbReference type="SAM" id="MobiDB-lite"/>
    </source>
</evidence>
<comment type="caution">
    <text evidence="2">The sequence shown here is derived from an EMBL/GenBank/DDBJ whole genome shotgun (WGS) entry which is preliminary data.</text>
</comment>
<feature type="compositionally biased region" description="Polar residues" evidence="1">
    <location>
        <begin position="197"/>
        <end position="215"/>
    </location>
</feature>
<feature type="compositionally biased region" description="Polar residues" evidence="1">
    <location>
        <begin position="252"/>
        <end position="281"/>
    </location>
</feature>
<protein>
    <submittedName>
        <fullName evidence="2">Uncharacterized protein</fullName>
    </submittedName>
</protein>
<evidence type="ECO:0000313" key="3">
    <source>
        <dbReference type="Proteomes" id="UP001188597"/>
    </source>
</evidence>
<proteinExistence type="predicted"/>
<dbReference type="AlphaFoldDB" id="A0AA88XAZ6"/>